<accession>Q7RMS1</accession>
<dbReference type="EMBL" id="AABL01000577">
    <property type="protein sequence ID" value="EAA21529.1"/>
    <property type="molecule type" value="Genomic_DNA"/>
</dbReference>
<evidence type="ECO:0000256" key="1">
    <source>
        <dbReference type="SAM" id="Phobius"/>
    </source>
</evidence>
<dbReference type="Proteomes" id="UP000008553">
    <property type="component" value="Unassembled WGS sequence"/>
</dbReference>
<dbReference type="AlphaFoldDB" id="Q7RMS1"/>
<feature type="transmembrane region" description="Helical" evidence="1">
    <location>
        <begin position="273"/>
        <end position="291"/>
    </location>
</feature>
<dbReference type="InParanoid" id="Q7RMS1"/>
<keyword evidence="1" id="KW-0812">Transmembrane</keyword>
<reference evidence="2 3" key="1">
    <citation type="journal article" date="2002" name="Nature">
        <title>Genome sequence and comparative analysis of the model rodent malaria parasite Plasmodium yoelii yoelii.</title>
        <authorList>
            <person name="Carlton J.M."/>
            <person name="Angiuoli S.V."/>
            <person name="Suh B.B."/>
            <person name="Kooij T.W."/>
            <person name="Pertea M."/>
            <person name="Silva J.C."/>
            <person name="Ermolaeva M.D."/>
            <person name="Allen J.E."/>
            <person name="Selengut J.D."/>
            <person name="Koo H.L."/>
            <person name="Peterson J.D."/>
            <person name="Pop M."/>
            <person name="Kosack D.S."/>
            <person name="Shumway M.F."/>
            <person name="Bidwell S.L."/>
            <person name="Shallom S.J."/>
            <person name="van Aken S.E."/>
            <person name="Riedmuller S.B."/>
            <person name="Feldblyum T.V."/>
            <person name="Cho J.K."/>
            <person name="Quackenbush J."/>
            <person name="Sedegah M."/>
            <person name="Shoaibi A."/>
            <person name="Cummings L.M."/>
            <person name="Florens L."/>
            <person name="Yates J.R."/>
            <person name="Raine J.D."/>
            <person name="Sinden R.E."/>
            <person name="Harris M.A."/>
            <person name="Cunningham D.A."/>
            <person name="Preiser P.R."/>
            <person name="Bergman L.W."/>
            <person name="Vaidya A.B."/>
            <person name="van Lin L.H."/>
            <person name="Janse C.J."/>
            <person name="Waters A.P."/>
            <person name="Smith H.O."/>
            <person name="White O.R."/>
            <person name="Salzberg S.L."/>
            <person name="Venter J.C."/>
            <person name="Fraser C.M."/>
            <person name="Hoffman S.L."/>
            <person name="Gardner M.J."/>
            <person name="Carucci D.J."/>
        </authorList>
    </citation>
    <scope>NUCLEOTIDE SEQUENCE [LARGE SCALE GENOMIC DNA]</scope>
    <source>
        <strain evidence="2 3">17XNL</strain>
    </source>
</reference>
<protein>
    <submittedName>
        <fullName evidence="2">Yir2 protein</fullName>
    </submittedName>
</protein>
<keyword evidence="1" id="KW-1133">Transmembrane helix</keyword>
<dbReference type="NCBIfam" id="TIGR01590">
    <property type="entry name" value="yir-bir-cir_Pla"/>
    <property type="match status" value="1"/>
</dbReference>
<feature type="non-terminal residue" evidence="2">
    <location>
        <position position="1"/>
    </location>
</feature>
<dbReference type="PaxDb" id="73239-Q7RMS1"/>
<organism evidence="2 3">
    <name type="scientific">Plasmodium yoelii yoelii</name>
    <dbReference type="NCBI Taxonomy" id="73239"/>
    <lineage>
        <taxon>Eukaryota</taxon>
        <taxon>Sar</taxon>
        <taxon>Alveolata</taxon>
        <taxon>Apicomplexa</taxon>
        <taxon>Aconoidasida</taxon>
        <taxon>Haemosporida</taxon>
        <taxon>Plasmodiidae</taxon>
        <taxon>Plasmodium</taxon>
        <taxon>Plasmodium (Vinckeia)</taxon>
    </lineage>
</organism>
<name>Q7RMS1_PLAYO</name>
<gene>
    <name evidence="2" type="ORF">PY02107</name>
</gene>
<dbReference type="Pfam" id="PF06022">
    <property type="entry name" value="Cir_Bir_Yir"/>
    <property type="match status" value="1"/>
</dbReference>
<sequence>FLCFRRTAIKTNDMTNLSNYQKCGKFGVLRMYLPDELGKTGTLSFDENNNFIQYCPENGSGRNECKNNLDNITAGFLWLLEQCYSAIVSKTYNEDNSNAFFLHMLSWFSYKLNQNSEPKSTKIYDFYTKNVINSNKYNRFKKDAYTISGLEEFINKKKDLLDISIEDMSKFYDVFKLLCNIHGSVAKNNYDSTLSNNANDFVKKYNYLNNNYNIEGTIDSKILSALSTDYNNIKNKCDNAKPINFSSLPEITTDISALASIGISSSSSIGNKLFTVLSIFGAIAFFLGISYKYSLFGFRKRAQKQHLREKIKKIKKKMNH</sequence>
<keyword evidence="1" id="KW-0472">Membrane</keyword>
<evidence type="ECO:0000313" key="3">
    <source>
        <dbReference type="Proteomes" id="UP000008553"/>
    </source>
</evidence>
<comment type="caution">
    <text evidence="2">The sequence shown here is derived from an EMBL/GenBank/DDBJ whole genome shotgun (WGS) entry which is preliminary data.</text>
</comment>
<keyword evidence="3" id="KW-1185">Reference proteome</keyword>
<proteinExistence type="predicted"/>
<dbReference type="InterPro" id="IPR006477">
    <property type="entry name" value="Yir_bir_cir"/>
</dbReference>
<evidence type="ECO:0000313" key="2">
    <source>
        <dbReference type="EMBL" id="EAA21529.1"/>
    </source>
</evidence>